<keyword evidence="1" id="KW-0472">Membrane</keyword>
<evidence type="ECO:0008006" key="4">
    <source>
        <dbReference type="Google" id="ProtNLM"/>
    </source>
</evidence>
<evidence type="ECO:0000313" key="2">
    <source>
        <dbReference type="EMBL" id="OEK06412.1"/>
    </source>
</evidence>
<evidence type="ECO:0000313" key="3">
    <source>
        <dbReference type="Proteomes" id="UP000095552"/>
    </source>
</evidence>
<accession>A0A1E5T4W8</accession>
<proteinExistence type="predicted"/>
<feature type="transmembrane region" description="Helical" evidence="1">
    <location>
        <begin position="6"/>
        <end position="25"/>
    </location>
</feature>
<evidence type="ECO:0000256" key="1">
    <source>
        <dbReference type="SAM" id="Phobius"/>
    </source>
</evidence>
<dbReference type="PANTHER" id="PTHR41913">
    <property type="entry name" value="DUF1684 DOMAIN-CONTAINING PROTEIN"/>
    <property type="match status" value="1"/>
</dbReference>
<organism evidence="2 3">
    <name type="scientific">Roseivirga misakiensis</name>
    <dbReference type="NCBI Taxonomy" id="1563681"/>
    <lineage>
        <taxon>Bacteria</taxon>
        <taxon>Pseudomonadati</taxon>
        <taxon>Bacteroidota</taxon>
        <taxon>Cytophagia</taxon>
        <taxon>Cytophagales</taxon>
        <taxon>Roseivirgaceae</taxon>
        <taxon>Roseivirga</taxon>
    </lineage>
</organism>
<dbReference type="PANTHER" id="PTHR41913:SF1">
    <property type="entry name" value="DUF1684 DOMAIN-CONTAINING PROTEIN"/>
    <property type="match status" value="1"/>
</dbReference>
<protein>
    <recommendedName>
        <fullName evidence="4">DUF1684 domain-containing protein</fullName>
    </recommendedName>
</protein>
<dbReference type="EMBL" id="MDGQ01000003">
    <property type="protein sequence ID" value="OEK06412.1"/>
    <property type="molecule type" value="Genomic_DNA"/>
</dbReference>
<gene>
    <name evidence="2" type="ORF">BFP71_01675</name>
</gene>
<dbReference type="Proteomes" id="UP000095552">
    <property type="component" value="Unassembled WGS sequence"/>
</dbReference>
<reference evidence="2 3" key="1">
    <citation type="submission" date="2016-08" db="EMBL/GenBank/DDBJ databases">
        <title>Draft genome of Fabibacter sp. strain SK-8.</title>
        <authorList>
            <person name="Wong S.-K."/>
            <person name="Hamasaki K."/>
            <person name="Yoshizawa S."/>
        </authorList>
    </citation>
    <scope>NUCLEOTIDE SEQUENCE [LARGE SCALE GENOMIC DNA]</scope>
    <source>
        <strain evidence="2 3">SK-8</strain>
    </source>
</reference>
<keyword evidence="1" id="KW-1133">Transmembrane helix</keyword>
<keyword evidence="3" id="KW-1185">Reference proteome</keyword>
<dbReference type="Pfam" id="PF07920">
    <property type="entry name" value="DUF1684"/>
    <property type="match status" value="1"/>
</dbReference>
<keyword evidence="1" id="KW-0812">Transmembrane</keyword>
<dbReference type="STRING" id="1563681.BFP71_01675"/>
<name>A0A1E5T4W8_9BACT</name>
<comment type="caution">
    <text evidence="2">The sequence shown here is derived from an EMBL/GenBank/DDBJ whole genome shotgun (WGS) entry which is preliminary data.</text>
</comment>
<dbReference type="InterPro" id="IPR012467">
    <property type="entry name" value="DUF1684"/>
</dbReference>
<dbReference type="AlphaFoldDB" id="A0A1E5T4W8"/>
<sequence>MKRNNIFGILVVAIVGITILNFLTVGESTEDYIERLNTERKDKNGFMVSSTSPLKEEDRRNFKGLNYFPINEDYKVTARLTLLEKQRPIFIPSTTGEELKYIPFGYAEFELNGAPQKVLIYQDWEETDPNKLSLMFADETSAFQTYGGGRYIDVMYRNTNAVTIDFNTAYNPYCHFNEEYSCPIPPRENILKIPIEAGEKLYKIE</sequence>